<proteinExistence type="predicted"/>
<evidence type="ECO:0000313" key="2">
    <source>
        <dbReference type="EMBL" id="GAA5800762.1"/>
    </source>
</evidence>
<feature type="compositionally biased region" description="Basic residues" evidence="1">
    <location>
        <begin position="40"/>
        <end position="50"/>
    </location>
</feature>
<feature type="compositionally biased region" description="Basic and acidic residues" evidence="1">
    <location>
        <begin position="51"/>
        <end position="90"/>
    </location>
</feature>
<organism evidence="2 3">
    <name type="scientific">Helicostylum pulchrum</name>
    <dbReference type="NCBI Taxonomy" id="562976"/>
    <lineage>
        <taxon>Eukaryota</taxon>
        <taxon>Fungi</taxon>
        <taxon>Fungi incertae sedis</taxon>
        <taxon>Mucoromycota</taxon>
        <taxon>Mucoromycotina</taxon>
        <taxon>Mucoromycetes</taxon>
        <taxon>Mucorales</taxon>
        <taxon>Mucorineae</taxon>
        <taxon>Mucoraceae</taxon>
        <taxon>Helicostylum</taxon>
    </lineage>
</organism>
<gene>
    <name evidence="2" type="ORF">HPULCUR_006200</name>
</gene>
<feature type="region of interest" description="Disordered" evidence="1">
    <location>
        <begin position="129"/>
        <end position="162"/>
    </location>
</feature>
<reference evidence="2 3" key="1">
    <citation type="submission" date="2024-04" db="EMBL/GenBank/DDBJ databases">
        <title>genome sequences of Mucor flavus KT1a and Helicostylum pulchrum KT1b strains isolation_sourced from the surface of a dry-aged beef.</title>
        <authorList>
            <person name="Toyotome T."/>
            <person name="Hosono M."/>
            <person name="Torimaru M."/>
            <person name="Fukuda K."/>
            <person name="Mikami N."/>
        </authorList>
    </citation>
    <scope>NUCLEOTIDE SEQUENCE [LARGE SCALE GENOMIC DNA]</scope>
    <source>
        <strain evidence="2 3">KT1b</strain>
    </source>
</reference>
<evidence type="ECO:0000313" key="3">
    <source>
        <dbReference type="Proteomes" id="UP001476247"/>
    </source>
</evidence>
<name>A0ABP9Y180_9FUNG</name>
<comment type="caution">
    <text evidence="2">The sequence shown here is derived from an EMBL/GenBank/DDBJ whole genome shotgun (WGS) entry which is preliminary data.</text>
</comment>
<feature type="compositionally biased region" description="Acidic residues" evidence="1">
    <location>
        <begin position="141"/>
        <end position="153"/>
    </location>
</feature>
<sequence length="162" mass="18434">MILWAPIDGKTENSSDMHLNFRLSFHPKYLTPVPTAHDHAKTKKAKKEKAKKKEEEKARKELEKLEKQEHKSILKHPMDTKPHYTVKKLDGANLTRENTMDERPSLENGAVYIVSSHGQEVDRTELITCDHEESYTYGSPLEEDGSSDDDEGEPVSPLHISG</sequence>
<evidence type="ECO:0000256" key="1">
    <source>
        <dbReference type="SAM" id="MobiDB-lite"/>
    </source>
</evidence>
<protein>
    <submittedName>
        <fullName evidence="2">Uncharacterized protein</fullName>
    </submittedName>
</protein>
<feature type="region of interest" description="Disordered" evidence="1">
    <location>
        <begin position="32"/>
        <end position="108"/>
    </location>
</feature>
<dbReference type="Proteomes" id="UP001476247">
    <property type="component" value="Unassembled WGS sequence"/>
</dbReference>
<keyword evidence="3" id="KW-1185">Reference proteome</keyword>
<dbReference type="EMBL" id="BAABUJ010000016">
    <property type="protein sequence ID" value="GAA5800762.1"/>
    <property type="molecule type" value="Genomic_DNA"/>
</dbReference>
<accession>A0ABP9Y180</accession>